<name>A0ABW4IZ78_9ACTN</name>
<comment type="caution">
    <text evidence="1">The sequence shown here is derived from an EMBL/GenBank/DDBJ whole genome shotgun (WGS) entry which is preliminary data.</text>
</comment>
<sequence>MPLQFVGIDPDTETGDSPTVWIDTDKQELLFQGWTATPDEEARIYGEAGTAPGHASGVPPHETIIRIPARMVHLIRKACDDLERSTDR</sequence>
<dbReference type="EMBL" id="JBHUDX010000100">
    <property type="protein sequence ID" value="MFD1662689.1"/>
    <property type="molecule type" value="Genomic_DNA"/>
</dbReference>
<reference evidence="2" key="1">
    <citation type="journal article" date="2019" name="Int. J. Syst. Evol. Microbiol.">
        <title>The Global Catalogue of Microorganisms (GCM) 10K type strain sequencing project: providing services to taxonomists for standard genome sequencing and annotation.</title>
        <authorList>
            <consortium name="The Broad Institute Genomics Platform"/>
            <consortium name="The Broad Institute Genome Sequencing Center for Infectious Disease"/>
            <person name="Wu L."/>
            <person name="Ma J."/>
        </authorList>
    </citation>
    <scope>NUCLEOTIDE SEQUENCE [LARGE SCALE GENOMIC DNA]</scope>
    <source>
        <strain evidence="2">CGMCC 1.12470</strain>
    </source>
</reference>
<accession>A0ABW4IZ78</accession>
<dbReference type="RefSeq" id="WP_381090811.1">
    <property type="nucleotide sequence ID" value="NZ_JBHUDX010000100.1"/>
</dbReference>
<keyword evidence="2" id="KW-1185">Reference proteome</keyword>
<organism evidence="1 2">
    <name type="scientific">Streptomyces caeni</name>
    <dbReference type="NCBI Taxonomy" id="2307231"/>
    <lineage>
        <taxon>Bacteria</taxon>
        <taxon>Bacillati</taxon>
        <taxon>Actinomycetota</taxon>
        <taxon>Actinomycetes</taxon>
        <taxon>Kitasatosporales</taxon>
        <taxon>Streptomycetaceae</taxon>
        <taxon>Streptomyces</taxon>
    </lineage>
</organism>
<gene>
    <name evidence="1" type="ORF">ACFSL4_32080</name>
</gene>
<proteinExistence type="predicted"/>
<dbReference type="Proteomes" id="UP001597261">
    <property type="component" value="Unassembled WGS sequence"/>
</dbReference>
<evidence type="ECO:0000313" key="1">
    <source>
        <dbReference type="EMBL" id="MFD1662689.1"/>
    </source>
</evidence>
<protein>
    <submittedName>
        <fullName evidence="1">Uncharacterized protein</fullName>
    </submittedName>
</protein>
<evidence type="ECO:0000313" key="2">
    <source>
        <dbReference type="Proteomes" id="UP001597261"/>
    </source>
</evidence>